<organism evidence="2 3">
    <name type="scientific">Macrosiphum euphorbiae</name>
    <name type="common">potato aphid</name>
    <dbReference type="NCBI Taxonomy" id="13131"/>
    <lineage>
        <taxon>Eukaryota</taxon>
        <taxon>Metazoa</taxon>
        <taxon>Ecdysozoa</taxon>
        <taxon>Arthropoda</taxon>
        <taxon>Hexapoda</taxon>
        <taxon>Insecta</taxon>
        <taxon>Pterygota</taxon>
        <taxon>Neoptera</taxon>
        <taxon>Paraneoptera</taxon>
        <taxon>Hemiptera</taxon>
        <taxon>Sternorrhyncha</taxon>
        <taxon>Aphidomorpha</taxon>
        <taxon>Aphidoidea</taxon>
        <taxon>Aphididae</taxon>
        <taxon>Macrosiphini</taxon>
        <taxon>Macrosiphum</taxon>
    </lineage>
</organism>
<reference evidence="2 3" key="1">
    <citation type="submission" date="2023-01" db="EMBL/GenBank/DDBJ databases">
        <authorList>
            <person name="Whitehead M."/>
        </authorList>
    </citation>
    <scope>NUCLEOTIDE SEQUENCE [LARGE SCALE GENOMIC DNA]</scope>
</reference>
<feature type="region of interest" description="Disordered" evidence="1">
    <location>
        <begin position="85"/>
        <end position="108"/>
    </location>
</feature>
<dbReference type="Proteomes" id="UP001160148">
    <property type="component" value="Unassembled WGS sequence"/>
</dbReference>
<evidence type="ECO:0000256" key="1">
    <source>
        <dbReference type="SAM" id="MobiDB-lite"/>
    </source>
</evidence>
<comment type="caution">
    <text evidence="2">The sequence shown here is derived from an EMBL/GenBank/DDBJ whole genome shotgun (WGS) entry which is preliminary data.</text>
</comment>
<dbReference type="EMBL" id="CARXXK010000001">
    <property type="protein sequence ID" value="CAI6344151.1"/>
    <property type="molecule type" value="Genomic_DNA"/>
</dbReference>
<gene>
    <name evidence="2" type="ORF">MEUPH1_LOCUS1323</name>
</gene>
<sequence length="108" mass="12801">MKTSKTKHRFNRICEEAIERRRAAISNLLNDTNSETLFNRYKTRQRETSSILRCEKRKYLQCMMGKAEFDYKTHKTRDMYKQINNLAGGNKKKERFLKNDDGSPVTSS</sequence>
<accession>A0AAV0VIT8</accession>
<proteinExistence type="predicted"/>
<protein>
    <recommendedName>
        <fullName evidence="4">COX assembly mitochondrial protein</fullName>
    </recommendedName>
</protein>
<evidence type="ECO:0000313" key="2">
    <source>
        <dbReference type="EMBL" id="CAI6344151.1"/>
    </source>
</evidence>
<evidence type="ECO:0000313" key="3">
    <source>
        <dbReference type="Proteomes" id="UP001160148"/>
    </source>
</evidence>
<keyword evidence="3" id="KW-1185">Reference proteome</keyword>
<dbReference type="AlphaFoldDB" id="A0AAV0VIT8"/>
<name>A0AAV0VIT8_9HEMI</name>
<evidence type="ECO:0008006" key="4">
    <source>
        <dbReference type="Google" id="ProtNLM"/>
    </source>
</evidence>